<proteinExistence type="predicted"/>
<dbReference type="InterPro" id="IPR005094">
    <property type="entry name" value="Endonuclease_MobA/VirD2"/>
</dbReference>
<evidence type="ECO:0000256" key="1">
    <source>
        <dbReference type="SAM" id="MobiDB-lite"/>
    </source>
</evidence>
<dbReference type="Pfam" id="PF03432">
    <property type="entry name" value="Relaxase"/>
    <property type="match status" value="1"/>
</dbReference>
<protein>
    <submittedName>
        <fullName evidence="3">Relaxase/mobilization nuclease domain-containing protein</fullName>
    </submittedName>
</protein>
<evidence type="ECO:0000259" key="2">
    <source>
        <dbReference type="Pfam" id="PF03432"/>
    </source>
</evidence>
<feature type="region of interest" description="Disordered" evidence="1">
    <location>
        <begin position="380"/>
        <end position="404"/>
    </location>
</feature>
<reference evidence="3" key="1">
    <citation type="journal article" date="2021" name="PeerJ">
        <title>Extensive microbial diversity within the chicken gut microbiome revealed by metagenomics and culture.</title>
        <authorList>
            <person name="Gilroy R."/>
            <person name="Ravi A."/>
            <person name="Getino M."/>
            <person name="Pursley I."/>
            <person name="Horton D.L."/>
            <person name="Alikhan N.F."/>
            <person name="Baker D."/>
            <person name="Gharbi K."/>
            <person name="Hall N."/>
            <person name="Watson M."/>
            <person name="Adriaenssens E.M."/>
            <person name="Foster-Nyarko E."/>
            <person name="Jarju S."/>
            <person name="Secka A."/>
            <person name="Antonio M."/>
            <person name="Oren A."/>
            <person name="Chaudhuri R.R."/>
            <person name="La Ragione R."/>
            <person name="Hildebrand F."/>
            <person name="Pallen M.J."/>
        </authorList>
    </citation>
    <scope>NUCLEOTIDE SEQUENCE</scope>
    <source>
        <strain evidence="3">USAMLcec12-2067</strain>
    </source>
</reference>
<accession>A0A9D2VL85</accession>
<gene>
    <name evidence="3" type="ORF">K8V16_08800</name>
</gene>
<sequence length="423" mass="45914">MLKTIDGHNSVRALKRYLERNGRAAATLCLSLGDEREWAADMDATRRAHGHDRKRGGRGRTRFYEHFVVSPNPKDEAALDKDRVMGLAARWARETFPDHEIAVVLHDDAARAGYHAHVVVNCTNLATGLKLQMGDKDQRRQANRLQRISEELGFSALPDLPARRADRNARTSAERGMASRGEASWKEDIRRAVTAAGAVSEDFASLERALGSAGYSMRLTRRGITYFHPDGEHKATDESLGRAFSPSGIEALAPDACWEDFPSEVEGKGALSHFSADDLARCLLTIRREGIGSLRGFDALKESAEGRLAAARAEMREIAARLASGGPEELQADLLGREEALVSELDEQTARLSNLSFSRHVASTVLREAEEARSAALGDTGREGFRGVGSRPAPPMASGKGGCRRGLQAGSKAADCKDDGIVC</sequence>
<evidence type="ECO:0000313" key="3">
    <source>
        <dbReference type="EMBL" id="HJH43885.1"/>
    </source>
</evidence>
<evidence type="ECO:0000313" key="4">
    <source>
        <dbReference type="Proteomes" id="UP000789325"/>
    </source>
</evidence>
<dbReference type="EMBL" id="DYZL01000185">
    <property type="protein sequence ID" value="HJH43885.1"/>
    <property type="molecule type" value="Genomic_DNA"/>
</dbReference>
<organism evidence="3 4">
    <name type="scientific">Rubneribacter badeniensis</name>
    <dbReference type="NCBI Taxonomy" id="2070688"/>
    <lineage>
        <taxon>Bacteria</taxon>
        <taxon>Bacillati</taxon>
        <taxon>Actinomycetota</taxon>
        <taxon>Coriobacteriia</taxon>
        <taxon>Eggerthellales</taxon>
        <taxon>Eggerthellaceae</taxon>
        <taxon>Rubneribacter</taxon>
    </lineage>
</organism>
<comment type="caution">
    <text evidence="3">The sequence shown here is derived from an EMBL/GenBank/DDBJ whole genome shotgun (WGS) entry which is preliminary data.</text>
</comment>
<dbReference type="AlphaFoldDB" id="A0A9D2VL85"/>
<name>A0A9D2VL85_9ACTN</name>
<reference evidence="3" key="2">
    <citation type="submission" date="2021-09" db="EMBL/GenBank/DDBJ databases">
        <authorList>
            <person name="Gilroy R."/>
        </authorList>
    </citation>
    <scope>NUCLEOTIDE SEQUENCE</scope>
    <source>
        <strain evidence="3">USAMLcec12-2067</strain>
    </source>
</reference>
<feature type="domain" description="MobA/VirD2-like nuclease" evidence="2">
    <location>
        <begin position="30"/>
        <end position="153"/>
    </location>
</feature>
<dbReference type="Proteomes" id="UP000789325">
    <property type="component" value="Unassembled WGS sequence"/>
</dbReference>